<organism evidence="3 4">
    <name type="scientific">Absidia repens</name>
    <dbReference type="NCBI Taxonomy" id="90262"/>
    <lineage>
        <taxon>Eukaryota</taxon>
        <taxon>Fungi</taxon>
        <taxon>Fungi incertae sedis</taxon>
        <taxon>Mucoromycota</taxon>
        <taxon>Mucoromycotina</taxon>
        <taxon>Mucoromycetes</taxon>
        <taxon>Mucorales</taxon>
        <taxon>Cunninghamellaceae</taxon>
        <taxon>Absidia</taxon>
    </lineage>
</organism>
<feature type="region of interest" description="Disordered" evidence="1">
    <location>
        <begin position="315"/>
        <end position="382"/>
    </location>
</feature>
<evidence type="ECO:0000256" key="1">
    <source>
        <dbReference type="SAM" id="MobiDB-lite"/>
    </source>
</evidence>
<comment type="caution">
    <text evidence="3">The sequence shown here is derived from an EMBL/GenBank/DDBJ whole genome shotgun (WGS) entry which is preliminary data.</text>
</comment>
<keyword evidence="4" id="KW-1185">Reference proteome</keyword>
<dbReference type="OrthoDB" id="2282566at2759"/>
<feature type="compositionally biased region" description="Low complexity" evidence="1">
    <location>
        <begin position="482"/>
        <end position="493"/>
    </location>
</feature>
<feature type="region of interest" description="Disordered" evidence="1">
    <location>
        <begin position="425"/>
        <end position="508"/>
    </location>
</feature>
<keyword evidence="2" id="KW-0472">Membrane</keyword>
<keyword evidence="2" id="KW-0812">Transmembrane</keyword>
<evidence type="ECO:0000313" key="4">
    <source>
        <dbReference type="Proteomes" id="UP000193560"/>
    </source>
</evidence>
<name>A0A1X2I6Q3_9FUNG</name>
<evidence type="ECO:0000256" key="2">
    <source>
        <dbReference type="SAM" id="Phobius"/>
    </source>
</evidence>
<feature type="transmembrane region" description="Helical" evidence="2">
    <location>
        <begin position="104"/>
        <end position="128"/>
    </location>
</feature>
<feature type="compositionally biased region" description="Polar residues" evidence="1">
    <location>
        <begin position="335"/>
        <end position="355"/>
    </location>
</feature>
<dbReference type="AlphaFoldDB" id="A0A1X2I6Q3"/>
<keyword evidence="2" id="KW-1133">Transmembrane helix</keyword>
<gene>
    <name evidence="3" type="ORF">BCR42DRAFT_422330</name>
</gene>
<reference evidence="3 4" key="1">
    <citation type="submission" date="2016-07" db="EMBL/GenBank/DDBJ databases">
        <title>Pervasive Adenine N6-methylation of Active Genes in Fungi.</title>
        <authorList>
            <consortium name="DOE Joint Genome Institute"/>
            <person name="Mondo S.J."/>
            <person name="Dannebaum R.O."/>
            <person name="Kuo R.C."/>
            <person name="Labutti K."/>
            <person name="Haridas S."/>
            <person name="Kuo A."/>
            <person name="Salamov A."/>
            <person name="Ahrendt S.R."/>
            <person name="Lipzen A."/>
            <person name="Sullivan W."/>
            <person name="Andreopoulos W.B."/>
            <person name="Clum A."/>
            <person name="Lindquist E."/>
            <person name="Daum C."/>
            <person name="Ramamoorthy G.K."/>
            <person name="Gryganskyi A."/>
            <person name="Culley D."/>
            <person name="Magnuson J.K."/>
            <person name="James T.Y."/>
            <person name="O'Malley M.A."/>
            <person name="Stajich J.E."/>
            <person name="Spatafora J.W."/>
            <person name="Visel A."/>
            <person name="Grigoriev I.V."/>
        </authorList>
    </citation>
    <scope>NUCLEOTIDE SEQUENCE [LARGE SCALE GENOMIC DNA]</scope>
    <source>
        <strain evidence="3 4">NRRL 1336</strain>
    </source>
</reference>
<feature type="compositionally biased region" description="Low complexity" evidence="1">
    <location>
        <begin position="44"/>
        <end position="89"/>
    </location>
</feature>
<feature type="compositionally biased region" description="Polar residues" evidence="1">
    <location>
        <begin position="180"/>
        <end position="198"/>
    </location>
</feature>
<feature type="region of interest" description="Disordered" evidence="1">
    <location>
        <begin position="180"/>
        <end position="199"/>
    </location>
</feature>
<proteinExistence type="predicted"/>
<sequence>MASATGKASDNTKSASGSVMVLSTGGTAILTGDYSKLFGETPTAAATSPLPTSNNLPTTTESIISPSPSDSANNILPSSSQPISQPSSPTTTGKADDGLTNTQLGAIIGGAAGGVLVLLCLVGCIVYHRKKKQKTFKRGRGITPSMVLDNTGFQQHHNLHHQQTQMTAIDRSFDQQSTYSFNSPQNAFGSTSSPSDALSPTHLHVNPYQNHFTPTAPSENITATVDKLYSIKQYNAPEHAPTERTNNNRVVSQASANGARLSKYNYLTQAFSQMRASYATQDNHQQQQDGIMYDNSHQGLAKPPFIQYPDPIATSEATVSSPTTSSPYSTNNPTQLASDTQSPTQTEMRDSSTTVLHAPLFKHNHHSPSPSPSSSSMDAPSITLYNENNESKILHQGHVVTNTVISSSPAISTATVSNKKLYFPGSGSNNNHHRDSTLSEVSQYSTFSSSSNPFRYSDDNNRSTSSPTPTEDYLVDSPGATSISKSPLAASSSTYQSSPLSEKPYAYI</sequence>
<dbReference type="Proteomes" id="UP000193560">
    <property type="component" value="Unassembled WGS sequence"/>
</dbReference>
<feature type="region of interest" description="Disordered" evidence="1">
    <location>
        <begin position="44"/>
        <end position="96"/>
    </location>
</feature>
<accession>A0A1X2I6Q3</accession>
<evidence type="ECO:0000313" key="3">
    <source>
        <dbReference type="EMBL" id="ORZ10411.1"/>
    </source>
</evidence>
<feature type="compositionally biased region" description="Polar residues" evidence="1">
    <location>
        <begin position="438"/>
        <end position="454"/>
    </location>
</feature>
<dbReference type="EMBL" id="MCGE01000024">
    <property type="protein sequence ID" value="ORZ10411.1"/>
    <property type="molecule type" value="Genomic_DNA"/>
</dbReference>
<feature type="compositionally biased region" description="Low complexity" evidence="1">
    <location>
        <begin position="315"/>
        <end position="334"/>
    </location>
</feature>
<protein>
    <submittedName>
        <fullName evidence="3">Uncharacterized protein</fullName>
    </submittedName>
</protein>
<dbReference type="STRING" id="90262.A0A1X2I6Q3"/>